<dbReference type="AlphaFoldDB" id="A0A4S8I2P3"/>
<protein>
    <submittedName>
        <fullName evidence="1">Uncharacterized protein</fullName>
    </submittedName>
</protein>
<sequence length="75" mass="8670">MGKIGFIVTLLSEIGLDYGFSHSPWFHKSPYDFPDLNRAETACSIRYCRKTDSGLLKIWAAEKTNSRWYRSPLLL</sequence>
<proteinExistence type="predicted"/>
<evidence type="ECO:0000313" key="1">
    <source>
        <dbReference type="EMBL" id="THU42283.1"/>
    </source>
</evidence>
<dbReference type="Proteomes" id="UP000317650">
    <property type="component" value="Unassembled WGS sequence"/>
</dbReference>
<reference evidence="1 2" key="1">
    <citation type="journal article" date="2019" name="Nat. Plants">
        <title>Genome sequencing of Musa balbisiana reveals subgenome evolution and function divergence in polyploid bananas.</title>
        <authorList>
            <person name="Yao X."/>
        </authorList>
    </citation>
    <scope>NUCLEOTIDE SEQUENCE [LARGE SCALE GENOMIC DNA]</scope>
    <source>
        <strain evidence="2">cv. DH-PKW</strain>
        <tissue evidence="1">Leaves</tissue>
    </source>
</reference>
<dbReference type="EMBL" id="PYDT01001949">
    <property type="protein sequence ID" value="THU42283.1"/>
    <property type="molecule type" value="Genomic_DNA"/>
</dbReference>
<evidence type="ECO:0000313" key="2">
    <source>
        <dbReference type="Proteomes" id="UP000317650"/>
    </source>
</evidence>
<gene>
    <name evidence="1" type="ORF">C4D60_Mb00t20030</name>
</gene>
<comment type="caution">
    <text evidence="1">The sequence shown here is derived from an EMBL/GenBank/DDBJ whole genome shotgun (WGS) entry which is preliminary data.</text>
</comment>
<accession>A0A4S8I2P3</accession>
<organism evidence="1 2">
    <name type="scientific">Musa balbisiana</name>
    <name type="common">Banana</name>
    <dbReference type="NCBI Taxonomy" id="52838"/>
    <lineage>
        <taxon>Eukaryota</taxon>
        <taxon>Viridiplantae</taxon>
        <taxon>Streptophyta</taxon>
        <taxon>Embryophyta</taxon>
        <taxon>Tracheophyta</taxon>
        <taxon>Spermatophyta</taxon>
        <taxon>Magnoliopsida</taxon>
        <taxon>Liliopsida</taxon>
        <taxon>Zingiberales</taxon>
        <taxon>Musaceae</taxon>
        <taxon>Musa</taxon>
    </lineage>
</organism>
<name>A0A4S8I2P3_MUSBA</name>
<keyword evidence="2" id="KW-1185">Reference proteome</keyword>